<keyword evidence="4" id="KW-0645">Protease</keyword>
<dbReference type="GO" id="GO:0008233">
    <property type="term" value="F:peptidase activity"/>
    <property type="evidence" value="ECO:0007669"/>
    <property type="project" value="UniProtKB-KW"/>
</dbReference>
<dbReference type="Proteomes" id="UP000588158">
    <property type="component" value="Unassembled WGS sequence"/>
</dbReference>
<feature type="transmembrane region" description="Helical" evidence="2">
    <location>
        <begin position="12"/>
        <end position="33"/>
    </location>
</feature>
<dbReference type="PANTHER" id="PTHR42736">
    <property type="entry name" value="PROTEIN-GLUTAMINE GAMMA-GLUTAMYLTRANSFERASE"/>
    <property type="match status" value="1"/>
</dbReference>
<dbReference type="RefSeq" id="WP_184323926.1">
    <property type="nucleotide sequence ID" value="NZ_JACHLZ010000001.1"/>
</dbReference>
<feature type="compositionally biased region" description="Low complexity" evidence="1">
    <location>
        <begin position="826"/>
        <end position="844"/>
    </location>
</feature>
<accession>A0A841AAM5</accession>
<name>A0A841AAM5_9MICO</name>
<feature type="transmembrane region" description="Helical" evidence="2">
    <location>
        <begin position="72"/>
        <end position="92"/>
    </location>
</feature>
<feature type="domain" description="Transglutaminase-like" evidence="3">
    <location>
        <begin position="496"/>
        <end position="566"/>
    </location>
</feature>
<dbReference type="Pfam" id="PF11992">
    <property type="entry name" value="TgpA_N"/>
    <property type="match status" value="1"/>
</dbReference>
<evidence type="ECO:0000256" key="2">
    <source>
        <dbReference type="SAM" id="Phobius"/>
    </source>
</evidence>
<dbReference type="SMART" id="SM00460">
    <property type="entry name" value="TGc"/>
    <property type="match status" value="1"/>
</dbReference>
<sequence length="865" mass="90395">MSPLLGRPTLEGGALTGRALLLLVAVLLAAAPITQLLAGSSWFLIAMTCAMPVILGGLVLRHLLRRTLLVPVLQLVLIVVLLLVVETFVGVAPWSEGPLAVIAAQQEVFRLGVRELASGVAPLLLGPEGTVLAVAIGALVVLVLDMMFLDLGWHTPTGLALMGSLLIPSLQQPAGGPWWQVVLPVAAGAAILATRTAHGDPRYLVGDRRPQAGPLHRPWRTLGAAALSVALVAGLTPLLAPALPQLVEPRVALNVELLNRWQDPDAPALGPVMVDDSVSVRRALLEQSDTEVLRYTTTSTDPSYLRLRTLNSFDGETFRATASGEGVDLGLDAFSTARDDGRTLGDASGDVTRMQIQSYAGDRLPVPENLRRLDADDPALQDAVSLDPVSGEARTGATAMGLVGQQYEILSEPTAATPDELRTVPDSQLRAPFDTGYTSSDEVPQVAADLAEEVAANAGADNAFDTALAYQDYFRNTFAYSLTVSTPPGADPLESFLEDRIGYCEQFAAAFALMMTSQGYPTRVVIGFTAGDVDGEERTVTARNAHAWPEVWFGPEYGWVQFEPTPAAAANGVRTPAVTDATAGADDVEAPTDAPTTEAPSDSPSSTEEGTTEEQSSAEAQASDAGGVSTGTVRRVEFGMFTVLGLGVLVTVAAAATVLMIRRRRVTAREERWAALAEGVGGGAADGGGADGGAADGGGAPAPGGRGGAPADPYSAERLRRRAGELAWSELERELSVRRLAIRWLGITGAWGRPPQQLTLDRTLPPHRALDDLLDQIAAGSREVTAEDRAAAGRVADAHTAAVYAARLPEAGEGAAGAVSAAPSAAPASSATTEPAASPATRPARPVHPLRHDADRLVELIRTAR</sequence>
<dbReference type="Gene3D" id="3.10.620.30">
    <property type="match status" value="1"/>
</dbReference>
<feature type="compositionally biased region" description="Low complexity" evidence="1">
    <location>
        <begin position="601"/>
        <end position="623"/>
    </location>
</feature>
<comment type="caution">
    <text evidence="4">The sequence shown here is derived from an EMBL/GenBank/DDBJ whole genome shotgun (WGS) entry which is preliminary data.</text>
</comment>
<keyword evidence="2" id="KW-0472">Membrane</keyword>
<feature type="region of interest" description="Disordered" evidence="1">
    <location>
        <begin position="826"/>
        <end position="853"/>
    </location>
</feature>
<evidence type="ECO:0000313" key="4">
    <source>
        <dbReference type="EMBL" id="MBB5830280.1"/>
    </source>
</evidence>
<feature type="region of interest" description="Disordered" evidence="1">
    <location>
        <begin position="583"/>
        <end position="628"/>
    </location>
</feature>
<keyword evidence="5" id="KW-1185">Reference proteome</keyword>
<organism evidence="4 5">
    <name type="scientific">Brachybacterium aquaticum</name>
    <dbReference type="NCBI Taxonomy" id="1432564"/>
    <lineage>
        <taxon>Bacteria</taxon>
        <taxon>Bacillati</taxon>
        <taxon>Actinomycetota</taxon>
        <taxon>Actinomycetes</taxon>
        <taxon>Micrococcales</taxon>
        <taxon>Dermabacteraceae</taxon>
        <taxon>Brachybacterium</taxon>
    </lineage>
</organism>
<dbReference type="InterPro" id="IPR052901">
    <property type="entry name" value="Bact_TGase-like"/>
</dbReference>
<dbReference type="PANTHER" id="PTHR42736:SF1">
    <property type="entry name" value="PROTEIN-GLUTAMINE GAMMA-GLUTAMYLTRANSFERASE"/>
    <property type="match status" value="1"/>
</dbReference>
<dbReference type="SUPFAM" id="SSF54001">
    <property type="entry name" value="Cysteine proteinases"/>
    <property type="match status" value="1"/>
</dbReference>
<protein>
    <submittedName>
        <fullName evidence="4">Transglutaminase-like putative cysteine protease</fullName>
    </submittedName>
</protein>
<proteinExistence type="predicted"/>
<feature type="transmembrane region" description="Helical" evidence="2">
    <location>
        <begin position="638"/>
        <end position="661"/>
    </location>
</feature>
<evidence type="ECO:0000313" key="5">
    <source>
        <dbReference type="Proteomes" id="UP000588158"/>
    </source>
</evidence>
<dbReference type="EMBL" id="JACHLZ010000001">
    <property type="protein sequence ID" value="MBB5830280.1"/>
    <property type="molecule type" value="Genomic_DNA"/>
</dbReference>
<reference evidence="4 5" key="1">
    <citation type="submission" date="2020-08" db="EMBL/GenBank/DDBJ databases">
        <title>Sequencing the genomes of 1000 actinobacteria strains.</title>
        <authorList>
            <person name="Klenk H.-P."/>
        </authorList>
    </citation>
    <scope>NUCLEOTIDE SEQUENCE [LARGE SCALE GENOMIC DNA]</scope>
    <source>
        <strain evidence="4 5">DSM 28796</strain>
    </source>
</reference>
<feature type="transmembrane region" description="Helical" evidence="2">
    <location>
        <begin position="39"/>
        <end position="60"/>
    </location>
</feature>
<evidence type="ECO:0000256" key="1">
    <source>
        <dbReference type="SAM" id="MobiDB-lite"/>
    </source>
</evidence>
<dbReference type="GO" id="GO:0006508">
    <property type="term" value="P:proteolysis"/>
    <property type="evidence" value="ECO:0007669"/>
    <property type="project" value="UniProtKB-KW"/>
</dbReference>
<dbReference type="InterPro" id="IPR002931">
    <property type="entry name" value="Transglutaminase-like"/>
</dbReference>
<feature type="transmembrane region" description="Helical" evidence="2">
    <location>
        <begin position="120"/>
        <end position="144"/>
    </location>
</feature>
<dbReference type="Pfam" id="PF01841">
    <property type="entry name" value="Transglut_core"/>
    <property type="match status" value="1"/>
</dbReference>
<feature type="compositionally biased region" description="Gly residues" evidence="1">
    <location>
        <begin position="680"/>
        <end position="708"/>
    </location>
</feature>
<feature type="transmembrane region" description="Helical" evidence="2">
    <location>
        <begin position="219"/>
        <end position="240"/>
    </location>
</feature>
<dbReference type="InterPro" id="IPR021878">
    <property type="entry name" value="TgpA_N"/>
</dbReference>
<keyword evidence="2" id="KW-0812">Transmembrane</keyword>
<gene>
    <name evidence="4" type="ORF">HNR70_000093</name>
</gene>
<evidence type="ECO:0000259" key="3">
    <source>
        <dbReference type="SMART" id="SM00460"/>
    </source>
</evidence>
<keyword evidence="2" id="KW-1133">Transmembrane helix</keyword>
<feature type="region of interest" description="Disordered" evidence="1">
    <location>
        <begin position="680"/>
        <end position="713"/>
    </location>
</feature>
<dbReference type="AlphaFoldDB" id="A0A841AAM5"/>
<keyword evidence="4" id="KW-0378">Hydrolase</keyword>
<dbReference type="InterPro" id="IPR038765">
    <property type="entry name" value="Papain-like_cys_pep_sf"/>
</dbReference>